<dbReference type="AlphaFoldDB" id="A0A974SCA0"/>
<dbReference type="PROSITE" id="PS51257">
    <property type="entry name" value="PROKAR_LIPOPROTEIN"/>
    <property type="match status" value="1"/>
</dbReference>
<dbReference type="Pfam" id="PF01547">
    <property type="entry name" value="SBP_bac_1"/>
    <property type="match status" value="1"/>
</dbReference>
<reference evidence="3 4" key="1">
    <citation type="submission" date="2021-01" db="EMBL/GenBank/DDBJ databases">
        <title>Whole genome sequence of Paenibacillus sonchi LMG 24727 for comparative genomics.</title>
        <authorList>
            <person name="Lee G."/>
            <person name="Kim M.-J."/>
            <person name="Lim K."/>
            <person name="Shin J.-H."/>
        </authorList>
    </citation>
    <scope>NUCLEOTIDE SEQUENCE [LARGE SCALE GENOMIC DNA]</scope>
    <source>
        <strain evidence="3 4">LMG 24727</strain>
    </source>
</reference>
<dbReference type="KEGG" id="pson:JI735_26985"/>
<keyword evidence="2" id="KW-0732">Signal</keyword>
<evidence type="ECO:0000313" key="3">
    <source>
        <dbReference type="EMBL" id="QQZ60144.1"/>
    </source>
</evidence>
<evidence type="ECO:0000256" key="2">
    <source>
        <dbReference type="SAM" id="SignalP"/>
    </source>
</evidence>
<gene>
    <name evidence="3" type="ORF">JI735_26985</name>
</gene>
<keyword evidence="4" id="KW-1185">Reference proteome</keyword>
<feature type="chain" id="PRO_5039051163" evidence="2">
    <location>
        <begin position="26"/>
        <end position="448"/>
    </location>
</feature>
<dbReference type="InterPro" id="IPR006059">
    <property type="entry name" value="SBP"/>
</dbReference>
<dbReference type="PANTHER" id="PTHR43649:SF11">
    <property type="entry name" value="ABC TRANSPORTER SUBSTRATE-BINDING PROTEIN YESO-RELATED"/>
    <property type="match status" value="1"/>
</dbReference>
<feature type="signal peptide" evidence="2">
    <location>
        <begin position="1"/>
        <end position="25"/>
    </location>
</feature>
<evidence type="ECO:0000256" key="1">
    <source>
        <dbReference type="SAM" id="MobiDB-lite"/>
    </source>
</evidence>
<accession>A0A974SCA0</accession>
<dbReference type="EMBL" id="CP068595">
    <property type="protein sequence ID" value="QQZ60144.1"/>
    <property type="molecule type" value="Genomic_DNA"/>
</dbReference>
<dbReference type="Proteomes" id="UP000595841">
    <property type="component" value="Chromosome"/>
</dbReference>
<evidence type="ECO:0000313" key="4">
    <source>
        <dbReference type="Proteomes" id="UP000595841"/>
    </source>
</evidence>
<dbReference type="CDD" id="cd13585">
    <property type="entry name" value="PBP2_TMBP_like"/>
    <property type="match status" value="1"/>
</dbReference>
<organism evidence="3 4">
    <name type="scientific">Paenibacillus sonchi</name>
    <dbReference type="NCBI Taxonomy" id="373687"/>
    <lineage>
        <taxon>Bacteria</taxon>
        <taxon>Bacillati</taxon>
        <taxon>Bacillota</taxon>
        <taxon>Bacilli</taxon>
        <taxon>Bacillales</taxon>
        <taxon>Paenibacillaceae</taxon>
        <taxon>Paenibacillus</taxon>
        <taxon>Paenibacillus sonchi group</taxon>
    </lineage>
</organism>
<name>A0A974SCA0_9BACL</name>
<dbReference type="InterPro" id="IPR050490">
    <property type="entry name" value="Bact_solute-bd_prot1"/>
</dbReference>
<dbReference type="SUPFAM" id="SSF53850">
    <property type="entry name" value="Periplasmic binding protein-like II"/>
    <property type="match status" value="1"/>
</dbReference>
<dbReference type="Gene3D" id="3.40.190.10">
    <property type="entry name" value="Periplasmic binding protein-like II"/>
    <property type="match status" value="2"/>
</dbReference>
<feature type="compositionally biased region" description="Low complexity" evidence="1">
    <location>
        <begin position="37"/>
        <end position="54"/>
    </location>
</feature>
<dbReference type="PANTHER" id="PTHR43649">
    <property type="entry name" value="ARABINOSE-BINDING PROTEIN-RELATED"/>
    <property type="match status" value="1"/>
</dbReference>
<sequence>MKRGDIQLKKRFALLAVPMLLSMLAGCGGSNNNTPDSAATSAAGSQPATATAASSSDPVTLRIAWWGGDTRHSYTQQVIDMYEAQNPNVKIEPEYASFDDYWKKLAPQAAANRLPDIVQMDVSYINQYGSNGQLEDMTPYLNKTVQVGDVNENVLGTGKIDGKQYGIPLGVNVLGFHYDPALLKKAGVDSVPENWTWDQYKEIAMKAKAAGLYMDSSMAADIFFNYYLRTKGLSLYNTDGSALGYDDDALFSDFFGMLSDLIAKGAVPSQDKLSQNKGVIEEADVVKGTGIGIWQWSNQYVALQIAVNRPMELAQMPGPDMEKGLYMQPSMYWSVTANSKNKEEAAKFIDFWTNNVEANKLIKGERGVPISSKIKESLATELTEPGQQVFKFVADMEPKTSPMSPPVGSPEVVALLTDLAEQMNFGQITPDAAAVQFRKEASEILANR</sequence>
<feature type="region of interest" description="Disordered" evidence="1">
    <location>
        <begin position="35"/>
        <end position="54"/>
    </location>
</feature>
<proteinExistence type="predicted"/>
<protein>
    <submittedName>
        <fullName evidence="3">Sugar ABC transporter substrate-binding protein</fullName>
    </submittedName>
</protein>